<evidence type="ECO:0000313" key="12">
    <source>
        <dbReference type="RefSeq" id="XP_071923867.1"/>
    </source>
</evidence>
<evidence type="ECO:0000313" key="9">
    <source>
        <dbReference type="RefSeq" id="XP_027090683.1"/>
    </source>
</evidence>
<dbReference type="RefSeq" id="XP_071923871.1">
    <property type="nucleotide sequence ID" value="XM_072067770.1"/>
</dbReference>
<reference evidence="8" key="1">
    <citation type="journal article" date="2025" name="Foods">
        <title>Unveiling the Microbial Signatures of Arabica Coffee Cherries: Insights into Ripeness Specific Diversity, Functional Traits, and Implications for Quality and Safety.</title>
        <authorList>
            <consortium name="RefSeq"/>
            <person name="Tenea G.N."/>
            <person name="Cifuentes V."/>
            <person name="Reyes P."/>
            <person name="Cevallos-Vallejos M."/>
        </authorList>
    </citation>
    <scope>NUCLEOTIDE SEQUENCE [LARGE SCALE GENOMIC DNA]</scope>
</reference>
<dbReference type="CDD" id="cd15568">
    <property type="entry name" value="PHD5_NSD"/>
    <property type="match status" value="1"/>
</dbReference>
<accession>A0A6P6UK60</accession>
<evidence type="ECO:0000259" key="7">
    <source>
        <dbReference type="PROSITE" id="PS50016"/>
    </source>
</evidence>
<evidence type="ECO:0000313" key="10">
    <source>
        <dbReference type="RefSeq" id="XP_027090684.1"/>
    </source>
</evidence>
<dbReference type="OrthoDB" id="6415790at2759"/>
<evidence type="ECO:0000313" key="8">
    <source>
        <dbReference type="Proteomes" id="UP001652660"/>
    </source>
</evidence>
<dbReference type="PROSITE" id="PS50016">
    <property type="entry name" value="ZF_PHD_2"/>
    <property type="match status" value="1"/>
</dbReference>
<dbReference type="PROSITE" id="PS01359">
    <property type="entry name" value="ZF_PHD_1"/>
    <property type="match status" value="1"/>
</dbReference>
<keyword evidence="2 5" id="KW-0863">Zinc-finger</keyword>
<dbReference type="InterPro" id="IPR019786">
    <property type="entry name" value="Zinc_finger_PHD-type_CS"/>
</dbReference>
<dbReference type="RefSeq" id="XP_071923869.1">
    <property type="nucleotide sequence ID" value="XM_072067768.1"/>
</dbReference>
<dbReference type="RefSeq" id="XP_071923875.1">
    <property type="nucleotide sequence ID" value="XM_072067774.1"/>
</dbReference>
<evidence type="ECO:0000313" key="11">
    <source>
        <dbReference type="RefSeq" id="XP_027090685.1"/>
    </source>
</evidence>
<dbReference type="PANTHER" id="PTHR46695:SF5">
    <property type="entry name" value="RNA POLYMERASE-ASSOCIATED PROTEIN RTF1 HOMOLOG"/>
    <property type="match status" value="1"/>
</dbReference>
<dbReference type="RefSeq" id="XP_027090684.1">
    <property type="nucleotide sequence ID" value="XM_027234883.1"/>
</dbReference>
<gene>
    <name evidence="9 10 11 12 13 14 15 16 17 18 19 20" type="primary">LOC113711714</name>
</gene>
<dbReference type="RefSeq" id="XP_027090683.1">
    <property type="nucleotide sequence ID" value="XM_027234882.1"/>
</dbReference>
<sequence length="424" mass="46296">MVGGEKLPARPDNLQSSANESVTVEQDAEMVVIPVESSAVVTGEEKEKLPDGKEVMVDEIVKTEIKVDMEISTSAAEVTEGENIMGSHGLQLDDNEPPNSAKEEVDKEISISEETGIVGNAAMDDINKMEDSKSGVVEEESLLANAEMGEKKQMAAPENSVPNDLEFVGQQSVVTVSIEQNKENIQEDGIPTADTEMEKKIEAEMVTTRVSDVESNAKIDDSVSVPQDEEDEDMVAEEGSALAETELETQTDVGESSKAAGKKRKRGKNSKNLTNSKIGGRAQKLMDEDVCFICFDGGNLVLCDRRGCPKAYHPSCVNWDEAFFRANGWHICSTCQKNAYYMCLTCPFALCKGCVKDAVFLCVQGNKGFCETFMRILKLIEAMTKTLTIEFMVGLRSVANEEESAGAVVHTNGHQKNFWNLLCT</sequence>
<keyword evidence="1" id="KW-0479">Metal-binding</keyword>
<evidence type="ECO:0000256" key="5">
    <source>
        <dbReference type="PROSITE-ProRule" id="PRU00146"/>
    </source>
</evidence>
<feature type="region of interest" description="Disordered" evidence="6">
    <location>
        <begin position="78"/>
        <end position="135"/>
    </location>
</feature>
<dbReference type="RefSeq" id="XP_071923870.1">
    <property type="nucleotide sequence ID" value="XM_072067769.1"/>
</dbReference>
<dbReference type="Proteomes" id="UP001652660">
    <property type="component" value="Chromosome 10e"/>
</dbReference>
<dbReference type="GO" id="GO:0008270">
    <property type="term" value="F:zinc ion binding"/>
    <property type="evidence" value="ECO:0007669"/>
    <property type="project" value="UniProtKB-KW"/>
</dbReference>
<dbReference type="GO" id="GO:0003677">
    <property type="term" value="F:DNA binding"/>
    <property type="evidence" value="ECO:0007669"/>
    <property type="project" value="UniProtKB-KW"/>
</dbReference>
<feature type="region of interest" description="Disordered" evidence="6">
    <location>
        <begin position="212"/>
        <end position="275"/>
    </location>
</feature>
<dbReference type="InterPro" id="IPR013083">
    <property type="entry name" value="Znf_RING/FYVE/PHD"/>
</dbReference>
<keyword evidence="3" id="KW-0862">Zinc</keyword>
<evidence type="ECO:0000313" key="16">
    <source>
        <dbReference type="RefSeq" id="XP_071923872.1"/>
    </source>
</evidence>
<feature type="compositionally biased region" description="Basic and acidic residues" evidence="6">
    <location>
        <begin position="212"/>
        <end position="221"/>
    </location>
</feature>
<dbReference type="RefSeq" id="XP_071923874.1">
    <property type="nucleotide sequence ID" value="XM_072067773.1"/>
</dbReference>
<evidence type="ECO:0000313" key="20">
    <source>
        <dbReference type="RefSeq" id="XP_071923876.1"/>
    </source>
</evidence>
<feature type="compositionally biased region" description="Polar residues" evidence="6">
    <location>
        <begin position="13"/>
        <end position="24"/>
    </location>
</feature>
<dbReference type="RefSeq" id="XP_071923876.1">
    <property type="nucleotide sequence ID" value="XM_072067775.1"/>
</dbReference>
<dbReference type="RefSeq" id="XP_027090685.1">
    <property type="nucleotide sequence ID" value="XM_027234884.1"/>
</dbReference>
<evidence type="ECO:0000313" key="13">
    <source>
        <dbReference type="RefSeq" id="XP_071923869.1"/>
    </source>
</evidence>
<organism evidence="8 9">
    <name type="scientific">Coffea arabica</name>
    <name type="common">Arabian coffee</name>
    <dbReference type="NCBI Taxonomy" id="13443"/>
    <lineage>
        <taxon>Eukaryota</taxon>
        <taxon>Viridiplantae</taxon>
        <taxon>Streptophyta</taxon>
        <taxon>Embryophyta</taxon>
        <taxon>Tracheophyta</taxon>
        <taxon>Spermatophyta</taxon>
        <taxon>Magnoliopsida</taxon>
        <taxon>eudicotyledons</taxon>
        <taxon>Gunneridae</taxon>
        <taxon>Pentapetalae</taxon>
        <taxon>asterids</taxon>
        <taxon>lamiids</taxon>
        <taxon>Gentianales</taxon>
        <taxon>Rubiaceae</taxon>
        <taxon>Ixoroideae</taxon>
        <taxon>Gardenieae complex</taxon>
        <taxon>Bertiereae - Coffeeae clade</taxon>
        <taxon>Coffeeae</taxon>
        <taxon>Coffea</taxon>
    </lineage>
</organism>
<feature type="region of interest" description="Disordered" evidence="6">
    <location>
        <begin position="1"/>
        <end position="25"/>
    </location>
</feature>
<evidence type="ECO:0000256" key="2">
    <source>
        <dbReference type="ARBA" id="ARBA00022771"/>
    </source>
</evidence>
<protein>
    <submittedName>
        <fullName evidence="12 13">Uncharacterized protein isoform X1</fullName>
    </submittedName>
    <submittedName>
        <fullName evidence="9 10">Zinc finger CCCH domain-containing protein 19-like isoform X1</fullName>
    </submittedName>
</protein>
<dbReference type="GeneID" id="113711714"/>
<feature type="compositionally biased region" description="Basic and acidic residues" evidence="6">
    <location>
        <begin position="101"/>
        <end position="110"/>
    </location>
</feature>
<keyword evidence="4" id="KW-0238">DNA-binding</keyword>
<dbReference type="Gene3D" id="3.30.40.10">
    <property type="entry name" value="Zinc/RING finger domain, C3HC4 (zinc finger)"/>
    <property type="match status" value="1"/>
</dbReference>
<dbReference type="InterPro" id="IPR011011">
    <property type="entry name" value="Znf_FYVE_PHD"/>
</dbReference>
<dbReference type="InterPro" id="IPR001965">
    <property type="entry name" value="Znf_PHD"/>
</dbReference>
<keyword evidence="8" id="KW-1185">Reference proteome</keyword>
<dbReference type="RefSeq" id="XP_071923873.1">
    <property type="nucleotide sequence ID" value="XM_072067772.1"/>
</dbReference>
<feature type="compositionally biased region" description="Basic residues" evidence="6">
    <location>
        <begin position="260"/>
        <end position="269"/>
    </location>
</feature>
<evidence type="ECO:0000256" key="3">
    <source>
        <dbReference type="ARBA" id="ARBA00022833"/>
    </source>
</evidence>
<dbReference type="SUPFAM" id="SSF57903">
    <property type="entry name" value="FYVE/PHD zinc finger"/>
    <property type="match status" value="1"/>
</dbReference>
<feature type="compositionally biased region" description="Acidic residues" evidence="6">
    <location>
        <begin position="227"/>
        <end position="236"/>
    </location>
</feature>
<evidence type="ECO:0000313" key="15">
    <source>
        <dbReference type="RefSeq" id="XP_071923871.1"/>
    </source>
</evidence>
<evidence type="ECO:0000313" key="19">
    <source>
        <dbReference type="RefSeq" id="XP_071923875.1"/>
    </source>
</evidence>
<dbReference type="InterPro" id="IPR019787">
    <property type="entry name" value="Znf_PHD-finger"/>
</dbReference>
<dbReference type="SMART" id="SM00249">
    <property type="entry name" value="PHD"/>
    <property type="match status" value="1"/>
</dbReference>
<dbReference type="RefSeq" id="XP_071923867.1">
    <property type="nucleotide sequence ID" value="XM_072067766.1"/>
</dbReference>
<evidence type="ECO:0000313" key="18">
    <source>
        <dbReference type="RefSeq" id="XP_071923874.1"/>
    </source>
</evidence>
<dbReference type="AlphaFoldDB" id="A0A6P6UK60"/>
<evidence type="ECO:0000256" key="4">
    <source>
        <dbReference type="ARBA" id="ARBA00023125"/>
    </source>
</evidence>
<dbReference type="RefSeq" id="XP_071923872.1">
    <property type="nucleotide sequence ID" value="XM_072067771.1"/>
</dbReference>
<dbReference type="PANTHER" id="PTHR46695">
    <property type="entry name" value="ZINC FINGER CCCH DOMAIN-CONTAINING PROTEIN 44-RELATED"/>
    <property type="match status" value="1"/>
</dbReference>
<evidence type="ECO:0000256" key="1">
    <source>
        <dbReference type="ARBA" id="ARBA00022723"/>
    </source>
</evidence>
<evidence type="ECO:0000313" key="14">
    <source>
        <dbReference type="RefSeq" id="XP_071923870.1"/>
    </source>
</evidence>
<dbReference type="CDD" id="cd19757">
    <property type="entry name" value="Bbox1"/>
    <property type="match status" value="1"/>
</dbReference>
<evidence type="ECO:0000256" key="6">
    <source>
        <dbReference type="SAM" id="MobiDB-lite"/>
    </source>
</evidence>
<evidence type="ECO:0000313" key="17">
    <source>
        <dbReference type="RefSeq" id="XP_071923873.1"/>
    </source>
</evidence>
<dbReference type="FunFam" id="3.30.40.10:FF:000303">
    <property type="entry name" value="Zinc finger CCCH domain-containing protein 19"/>
    <property type="match status" value="1"/>
</dbReference>
<name>A0A6P6UK60_COFAR</name>
<proteinExistence type="predicted"/>
<feature type="domain" description="PHD-type" evidence="7">
    <location>
        <begin position="288"/>
        <end position="349"/>
    </location>
</feature>
<reference evidence="9 10" key="2">
    <citation type="submission" date="2025-04" db="UniProtKB">
        <authorList>
            <consortium name="RefSeq"/>
        </authorList>
    </citation>
    <scope>IDENTIFICATION</scope>
    <source>
        <tissue evidence="9 10">Leaves</tissue>
    </source>
</reference>